<keyword evidence="3" id="KW-1185">Reference proteome</keyword>
<proteinExistence type="predicted"/>
<evidence type="ECO:0000256" key="1">
    <source>
        <dbReference type="SAM" id="Phobius"/>
    </source>
</evidence>
<name>A0A4R4KHA0_9BACT</name>
<sequence length="154" mass="18015">MKGVPKENKTEFEWAMFFQIWGFALIALPALYFSISSARDRKQIVDNQAYAAATVVKIKSINKGRGSVPHLRFYYSFSYKNQVMQDAADYKYQRYFVDFSEDKWAFVVGKQFPVLFSSKDPTTHHVLFFRSDFAKYSLAFPDSLAWSEKVFYSK</sequence>
<evidence type="ECO:0008006" key="4">
    <source>
        <dbReference type="Google" id="ProtNLM"/>
    </source>
</evidence>
<dbReference type="Proteomes" id="UP000295706">
    <property type="component" value="Unassembled WGS sequence"/>
</dbReference>
<feature type="transmembrane region" description="Helical" evidence="1">
    <location>
        <begin position="12"/>
        <end position="33"/>
    </location>
</feature>
<protein>
    <recommendedName>
        <fullName evidence="4">DUF3592 domain-containing protein</fullName>
    </recommendedName>
</protein>
<dbReference type="RefSeq" id="WP_132115450.1">
    <property type="nucleotide sequence ID" value="NZ_SMJU01000003.1"/>
</dbReference>
<dbReference type="OrthoDB" id="954326at2"/>
<dbReference type="AlphaFoldDB" id="A0A4R4KHA0"/>
<dbReference type="EMBL" id="SMJU01000003">
    <property type="protein sequence ID" value="TDB67454.1"/>
    <property type="molecule type" value="Genomic_DNA"/>
</dbReference>
<evidence type="ECO:0000313" key="2">
    <source>
        <dbReference type="EMBL" id="TDB67454.1"/>
    </source>
</evidence>
<evidence type="ECO:0000313" key="3">
    <source>
        <dbReference type="Proteomes" id="UP000295706"/>
    </source>
</evidence>
<comment type="caution">
    <text evidence="2">The sequence shown here is derived from an EMBL/GenBank/DDBJ whole genome shotgun (WGS) entry which is preliminary data.</text>
</comment>
<keyword evidence="1" id="KW-0812">Transmembrane</keyword>
<gene>
    <name evidence="2" type="ORF">EZE20_05775</name>
</gene>
<keyword evidence="1" id="KW-0472">Membrane</keyword>
<reference evidence="2 3" key="1">
    <citation type="submission" date="2019-02" db="EMBL/GenBank/DDBJ databases">
        <title>Arundinibacter roseus gen. nov., sp. nov., a new member of the family Cytophagaceae.</title>
        <authorList>
            <person name="Szuroczki S."/>
            <person name="Khayer B."/>
            <person name="Sproer C."/>
            <person name="Toumi M."/>
            <person name="Szabo A."/>
            <person name="Felfoldi T."/>
            <person name="Schumann P."/>
            <person name="Toth E."/>
        </authorList>
    </citation>
    <scope>NUCLEOTIDE SEQUENCE [LARGE SCALE GENOMIC DNA]</scope>
    <source>
        <strain evidence="2 3">DMA-k-7a</strain>
    </source>
</reference>
<accession>A0A4R4KHA0</accession>
<organism evidence="2 3">
    <name type="scientific">Arundinibacter roseus</name>
    <dbReference type="NCBI Taxonomy" id="2070510"/>
    <lineage>
        <taxon>Bacteria</taxon>
        <taxon>Pseudomonadati</taxon>
        <taxon>Bacteroidota</taxon>
        <taxon>Cytophagia</taxon>
        <taxon>Cytophagales</taxon>
        <taxon>Spirosomataceae</taxon>
        <taxon>Arundinibacter</taxon>
    </lineage>
</organism>
<keyword evidence="1" id="KW-1133">Transmembrane helix</keyword>